<evidence type="ECO:0000313" key="1">
    <source>
        <dbReference type="EMBL" id="OEK06335.1"/>
    </source>
</evidence>
<proteinExistence type="predicted"/>
<name>A0A1E5T4M9_9BACT</name>
<dbReference type="AlphaFoldDB" id="A0A1E5T4M9"/>
<evidence type="ECO:0008006" key="3">
    <source>
        <dbReference type="Google" id="ProtNLM"/>
    </source>
</evidence>
<dbReference type="Proteomes" id="UP000095552">
    <property type="component" value="Unassembled WGS sequence"/>
</dbReference>
<dbReference type="STRING" id="1563681.BFP71_01270"/>
<dbReference type="SUPFAM" id="SSF53448">
    <property type="entry name" value="Nucleotide-diphospho-sugar transferases"/>
    <property type="match status" value="1"/>
</dbReference>
<gene>
    <name evidence="1" type="ORF">BFP71_01270</name>
</gene>
<organism evidence="1 2">
    <name type="scientific">Roseivirga misakiensis</name>
    <dbReference type="NCBI Taxonomy" id="1563681"/>
    <lineage>
        <taxon>Bacteria</taxon>
        <taxon>Pseudomonadati</taxon>
        <taxon>Bacteroidota</taxon>
        <taxon>Cytophagia</taxon>
        <taxon>Cytophagales</taxon>
        <taxon>Roseivirgaceae</taxon>
        <taxon>Roseivirga</taxon>
    </lineage>
</organism>
<dbReference type="RefSeq" id="WP_069833646.1">
    <property type="nucleotide sequence ID" value="NZ_MDGQ01000003.1"/>
</dbReference>
<dbReference type="EMBL" id="MDGQ01000003">
    <property type="protein sequence ID" value="OEK06335.1"/>
    <property type="molecule type" value="Genomic_DNA"/>
</dbReference>
<dbReference type="InterPro" id="IPR029044">
    <property type="entry name" value="Nucleotide-diphossugar_trans"/>
</dbReference>
<sequence>MPIPQKYIENYFKRFAEKEPLIQEPIDPKCEMIIVIPCHNEPNLLGTLESLVACDLPDVSVEVLVVLNQKSEVGNEAENKQNRKTLSEFNQWSKNHLNSTLKFHLIEALSMPAKHAGVGLARKIGMDEALRRFISIHRDGTIVCLDADCTVSKSYLKSIDQKFTASDAGLGEVSYEHLFERESDLSLKTGILYYELFLRYYVEGLKYAGFPYAIQTIGSCMLVKASVYAKHGGMNKRKAGEDFYFLHKIIPHEKFTEVNLGKVYPSCRTSDRVPFGTGKAQQDWLDQSESIYLAYDPKIFSELKDLFRTVDDFYQDEVIEVLERLSPISKAFMVEFSFQEKLELIKVNCKSNDQFRKQFFIWFDGFLCMKYVHFVRDNFHPNIPIIKAMDHADFDWDSRTRELLRAVGDL</sequence>
<accession>A0A1E5T4M9</accession>
<comment type="caution">
    <text evidence="1">The sequence shown here is derived from an EMBL/GenBank/DDBJ whole genome shotgun (WGS) entry which is preliminary data.</text>
</comment>
<evidence type="ECO:0000313" key="2">
    <source>
        <dbReference type="Proteomes" id="UP000095552"/>
    </source>
</evidence>
<dbReference type="Gene3D" id="3.90.550.10">
    <property type="entry name" value="Spore Coat Polysaccharide Biosynthesis Protein SpsA, Chain A"/>
    <property type="match status" value="1"/>
</dbReference>
<protein>
    <recommendedName>
        <fullName evidence="3">Glycosyltransferase 2-like domain-containing protein</fullName>
    </recommendedName>
</protein>
<reference evidence="1 2" key="1">
    <citation type="submission" date="2016-08" db="EMBL/GenBank/DDBJ databases">
        <title>Draft genome of Fabibacter sp. strain SK-8.</title>
        <authorList>
            <person name="Wong S.-K."/>
            <person name="Hamasaki K."/>
            <person name="Yoshizawa S."/>
        </authorList>
    </citation>
    <scope>NUCLEOTIDE SEQUENCE [LARGE SCALE GENOMIC DNA]</scope>
    <source>
        <strain evidence="1 2">SK-8</strain>
    </source>
</reference>
<dbReference type="OrthoDB" id="5391853at2"/>
<keyword evidence="2" id="KW-1185">Reference proteome</keyword>